<protein>
    <submittedName>
        <fullName evidence="1">Uncharacterized protein</fullName>
    </submittedName>
</protein>
<organism evidence="1 2">
    <name type="scientific">Sphaeroforma arctica JP610</name>
    <dbReference type="NCBI Taxonomy" id="667725"/>
    <lineage>
        <taxon>Eukaryota</taxon>
        <taxon>Ichthyosporea</taxon>
        <taxon>Ichthyophonida</taxon>
        <taxon>Sphaeroforma</taxon>
    </lineage>
</organism>
<evidence type="ECO:0000313" key="1">
    <source>
        <dbReference type="EMBL" id="KNC71920.1"/>
    </source>
</evidence>
<dbReference type="EMBL" id="KQ247862">
    <property type="protein sequence ID" value="KNC71920.1"/>
    <property type="molecule type" value="Genomic_DNA"/>
</dbReference>
<dbReference type="GeneID" id="25916036"/>
<name>A0A0L0F5C3_9EUKA</name>
<dbReference type="RefSeq" id="XP_014145822.1">
    <property type="nucleotide sequence ID" value="XM_014290347.1"/>
</dbReference>
<sequence>MNSLAISLAQFRPNLLRPCLFVDDTRIQTLRSVRLQVSLNAIDDWGRQFGLEQGSLKPGSLKPRKKSSSILHAVPPLRIKGDLISPALVDSPNTDAYLFLPCPDTFK</sequence>
<proteinExistence type="predicted"/>
<evidence type="ECO:0000313" key="2">
    <source>
        <dbReference type="Proteomes" id="UP000054560"/>
    </source>
</evidence>
<feature type="non-terminal residue" evidence="1">
    <location>
        <position position="107"/>
    </location>
</feature>
<reference evidence="1 2" key="1">
    <citation type="submission" date="2011-02" db="EMBL/GenBank/DDBJ databases">
        <title>The Genome Sequence of Sphaeroforma arctica JP610.</title>
        <authorList>
            <consortium name="The Broad Institute Genome Sequencing Platform"/>
            <person name="Russ C."/>
            <person name="Cuomo C."/>
            <person name="Young S.K."/>
            <person name="Zeng Q."/>
            <person name="Gargeya S."/>
            <person name="Alvarado L."/>
            <person name="Berlin A."/>
            <person name="Chapman S.B."/>
            <person name="Chen Z."/>
            <person name="Freedman E."/>
            <person name="Gellesch M."/>
            <person name="Goldberg J."/>
            <person name="Griggs A."/>
            <person name="Gujja S."/>
            <person name="Heilman E."/>
            <person name="Heiman D."/>
            <person name="Howarth C."/>
            <person name="Mehta T."/>
            <person name="Neiman D."/>
            <person name="Pearson M."/>
            <person name="Roberts A."/>
            <person name="Saif S."/>
            <person name="Shea T."/>
            <person name="Shenoy N."/>
            <person name="Sisk P."/>
            <person name="Stolte C."/>
            <person name="Sykes S."/>
            <person name="White J."/>
            <person name="Yandava C."/>
            <person name="Burger G."/>
            <person name="Gray M.W."/>
            <person name="Holland P.W.H."/>
            <person name="King N."/>
            <person name="Lang F.B.F."/>
            <person name="Roger A.J."/>
            <person name="Ruiz-Trillo I."/>
            <person name="Haas B."/>
            <person name="Nusbaum C."/>
            <person name="Birren B."/>
        </authorList>
    </citation>
    <scope>NUCLEOTIDE SEQUENCE [LARGE SCALE GENOMIC DNA]</scope>
    <source>
        <strain evidence="1 2">JP610</strain>
    </source>
</reference>
<dbReference type="Proteomes" id="UP000054560">
    <property type="component" value="Unassembled WGS sequence"/>
</dbReference>
<gene>
    <name evidence="1" type="ORF">SARC_15532</name>
</gene>
<accession>A0A0L0F5C3</accession>
<keyword evidence="2" id="KW-1185">Reference proteome</keyword>
<dbReference type="AlphaFoldDB" id="A0A0L0F5C3"/>